<accession>D6XWH2</accession>
<evidence type="ECO:0000256" key="6">
    <source>
        <dbReference type="PROSITE-ProRule" id="PRU00169"/>
    </source>
</evidence>
<dbReference type="PROSITE" id="PS51755">
    <property type="entry name" value="OMPR_PHOB"/>
    <property type="match status" value="1"/>
</dbReference>
<dbReference type="CDD" id="cd17574">
    <property type="entry name" value="REC_OmpR"/>
    <property type="match status" value="1"/>
</dbReference>
<dbReference type="Pfam" id="PF00072">
    <property type="entry name" value="Response_reg"/>
    <property type="match status" value="1"/>
</dbReference>
<evidence type="ECO:0000256" key="1">
    <source>
        <dbReference type="ARBA" id="ARBA00022553"/>
    </source>
</evidence>
<dbReference type="Gene3D" id="6.10.250.690">
    <property type="match status" value="1"/>
</dbReference>
<evidence type="ECO:0000256" key="4">
    <source>
        <dbReference type="ARBA" id="ARBA00023125"/>
    </source>
</evidence>
<keyword evidence="4 7" id="KW-0238">DNA-binding</keyword>
<organism evidence="10 11">
    <name type="scientific">Bacillus selenitireducens (strain ATCC 700615 / DSM 15326 / MLS10)</name>
    <dbReference type="NCBI Taxonomy" id="439292"/>
    <lineage>
        <taxon>Bacteria</taxon>
        <taxon>Bacillati</taxon>
        <taxon>Bacillota</taxon>
        <taxon>Bacilli</taxon>
        <taxon>Bacillales</taxon>
        <taxon>Bacillaceae</taxon>
        <taxon>Salisediminibacterium</taxon>
    </lineage>
</organism>
<evidence type="ECO:0000256" key="3">
    <source>
        <dbReference type="ARBA" id="ARBA00023015"/>
    </source>
</evidence>
<dbReference type="PANTHER" id="PTHR48111:SF1">
    <property type="entry name" value="TWO-COMPONENT RESPONSE REGULATOR ORR33"/>
    <property type="match status" value="1"/>
</dbReference>
<dbReference type="PANTHER" id="PTHR48111">
    <property type="entry name" value="REGULATOR OF RPOS"/>
    <property type="match status" value="1"/>
</dbReference>
<dbReference type="EMBL" id="CP001791">
    <property type="protein sequence ID" value="ADH97814.1"/>
    <property type="molecule type" value="Genomic_DNA"/>
</dbReference>
<dbReference type="InterPro" id="IPR039420">
    <property type="entry name" value="WalR-like"/>
</dbReference>
<dbReference type="SMART" id="SM00448">
    <property type="entry name" value="REC"/>
    <property type="match status" value="1"/>
</dbReference>
<feature type="modified residue" description="4-aspartylphosphate" evidence="6">
    <location>
        <position position="66"/>
    </location>
</feature>
<reference evidence="10" key="1">
    <citation type="submission" date="2009-10" db="EMBL/GenBank/DDBJ databases">
        <title>Complete sequence of Bacillus selenitireducens MLS10.</title>
        <authorList>
            <consortium name="US DOE Joint Genome Institute"/>
            <person name="Lucas S."/>
            <person name="Copeland A."/>
            <person name="Lapidus A."/>
            <person name="Glavina del Rio T."/>
            <person name="Dalin E."/>
            <person name="Tice H."/>
            <person name="Bruce D."/>
            <person name="Goodwin L."/>
            <person name="Pitluck S."/>
            <person name="Sims D."/>
            <person name="Brettin T."/>
            <person name="Detter J.C."/>
            <person name="Han C."/>
            <person name="Larimer F."/>
            <person name="Land M."/>
            <person name="Hauser L."/>
            <person name="Kyrpides N."/>
            <person name="Ovchinnikova G."/>
            <person name="Stolz J."/>
        </authorList>
    </citation>
    <scope>NUCLEOTIDE SEQUENCE [LARGE SCALE GENOMIC DNA]</scope>
    <source>
        <strain evidence="10">MLS10</strain>
    </source>
</reference>
<sequence>MIKTEMTADEGEETVTTIMIVEDEWAIARVLDAYCKKRGWHTVMVEDGHQVMAVFLDASPDLVLLDVMLPGRDGWSILSEIRERSDCPVVMLTALDELDDRLKGFDGGADDYIAKPFHGEEVVARIAAVLKRQPSEEKTDAMEFGDLEIRDGERRVYLSGKQVELTPKDTALLIHLAKHPNRVWSRDELIEHVWGWDYTGSDRAVDLAVKRIRQALRKWDDEHGGIRTIRGEGYSFHAYT</sequence>
<dbReference type="Pfam" id="PF00486">
    <property type="entry name" value="Trans_reg_C"/>
    <property type="match status" value="1"/>
</dbReference>
<evidence type="ECO:0000256" key="5">
    <source>
        <dbReference type="ARBA" id="ARBA00023163"/>
    </source>
</evidence>
<dbReference type="Proteomes" id="UP000000271">
    <property type="component" value="Chromosome"/>
</dbReference>
<dbReference type="GO" id="GO:0000156">
    <property type="term" value="F:phosphorelay response regulator activity"/>
    <property type="evidence" value="ECO:0007669"/>
    <property type="project" value="TreeGrafter"/>
</dbReference>
<dbReference type="InterPro" id="IPR001789">
    <property type="entry name" value="Sig_transdc_resp-reg_receiver"/>
</dbReference>
<feature type="domain" description="OmpR/PhoB-type" evidence="9">
    <location>
        <begin position="139"/>
        <end position="238"/>
    </location>
</feature>
<dbReference type="KEGG" id="bse:Bsel_0272"/>
<dbReference type="Gene3D" id="1.10.10.10">
    <property type="entry name" value="Winged helix-like DNA-binding domain superfamily/Winged helix DNA-binding domain"/>
    <property type="match status" value="1"/>
</dbReference>
<dbReference type="PROSITE" id="PS50110">
    <property type="entry name" value="RESPONSE_REGULATORY"/>
    <property type="match status" value="1"/>
</dbReference>
<evidence type="ECO:0000256" key="2">
    <source>
        <dbReference type="ARBA" id="ARBA00023012"/>
    </source>
</evidence>
<name>D6XWH2_BACIE</name>
<evidence type="ECO:0000259" key="8">
    <source>
        <dbReference type="PROSITE" id="PS50110"/>
    </source>
</evidence>
<evidence type="ECO:0000259" key="9">
    <source>
        <dbReference type="PROSITE" id="PS51755"/>
    </source>
</evidence>
<dbReference type="SMART" id="SM00862">
    <property type="entry name" value="Trans_reg_C"/>
    <property type="match status" value="1"/>
</dbReference>
<proteinExistence type="predicted"/>
<evidence type="ECO:0000313" key="10">
    <source>
        <dbReference type="EMBL" id="ADH97814.1"/>
    </source>
</evidence>
<protein>
    <submittedName>
        <fullName evidence="10">Two component transcriptional regulator, winged helix family</fullName>
    </submittedName>
</protein>
<dbReference type="Gene3D" id="3.40.50.2300">
    <property type="match status" value="1"/>
</dbReference>
<keyword evidence="11" id="KW-1185">Reference proteome</keyword>
<dbReference type="InterPro" id="IPR036388">
    <property type="entry name" value="WH-like_DNA-bd_sf"/>
</dbReference>
<evidence type="ECO:0000313" key="11">
    <source>
        <dbReference type="Proteomes" id="UP000000271"/>
    </source>
</evidence>
<dbReference type="CDD" id="cd00383">
    <property type="entry name" value="trans_reg_C"/>
    <property type="match status" value="1"/>
</dbReference>
<gene>
    <name evidence="10" type="ordered locus">Bsel_0272</name>
</gene>
<dbReference type="GO" id="GO:0032993">
    <property type="term" value="C:protein-DNA complex"/>
    <property type="evidence" value="ECO:0007669"/>
    <property type="project" value="TreeGrafter"/>
</dbReference>
<dbReference type="GO" id="GO:0000976">
    <property type="term" value="F:transcription cis-regulatory region binding"/>
    <property type="evidence" value="ECO:0007669"/>
    <property type="project" value="TreeGrafter"/>
</dbReference>
<keyword evidence="1 6" id="KW-0597">Phosphoprotein</keyword>
<feature type="DNA-binding region" description="OmpR/PhoB-type" evidence="7">
    <location>
        <begin position="139"/>
        <end position="238"/>
    </location>
</feature>
<evidence type="ECO:0000256" key="7">
    <source>
        <dbReference type="PROSITE-ProRule" id="PRU01091"/>
    </source>
</evidence>
<dbReference type="SUPFAM" id="SSF52172">
    <property type="entry name" value="CheY-like"/>
    <property type="match status" value="1"/>
</dbReference>
<dbReference type="AlphaFoldDB" id="D6XWH2"/>
<keyword evidence="5" id="KW-0804">Transcription</keyword>
<dbReference type="InterPro" id="IPR011006">
    <property type="entry name" value="CheY-like_superfamily"/>
</dbReference>
<keyword evidence="2" id="KW-0902">Two-component regulatory system</keyword>
<dbReference type="STRING" id="439292.Bsel_0272"/>
<dbReference type="HOGENOM" id="CLU_000445_30_4_9"/>
<dbReference type="eggNOG" id="COG0745">
    <property type="taxonomic scope" value="Bacteria"/>
</dbReference>
<keyword evidence="3" id="KW-0805">Transcription regulation</keyword>
<dbReference type="FunFam" id="3.40.50.2300:FF:000001">
    <property type="entry name" value="DNA-binding response regulator PhoB"/>
    <property type="match status" value="1"/>
</dbReference>
<dbReference type="InterPro" id="IPR001867">
    <property type="entry name" value="OmpR/PhoB-type_DNA-bd"/>
</dbReference>
<dbReference type="GO" id="GO:0005829">
    <property type="term" value="C:cytosol"/>
    <property type="evidence" value="ECO:0007669"/>
    <property type="project" value="TreeGrafter"/>
</dbReference>
<feature type="domain" description="Response regulatory" evidence="8">
    <location>
        <begin position="17"/>
        <end position="130"/>
    </location>
</feature>
<dbReference type="GO" id="GO:0006355">
    <property type="term" value="P:regulation of DNA-templated transcription"/>
    <property type="evidence" value="ECO:0007669"/>
    <property type="project" value="InterPro"/>
</dbReference>